<keyword evidence="2" id="KW-1185">Reference proteome</keyword>
<accession>A0A4R8TB70</accession>
<dbReference type="EMBL" id="QAPF01000149">
    <property type="protein sequence ID" value="TEA14926.1"/>
    <property type="molecule type" value="Genomic_DNA"/>
</dbReference>
<comment type="caution">
    <text evidence="1">The sequence shown here is derived from an EMBL/GenBank/DDBJ whole genome shotgun (WGS) entry which is preliminary data.</text>
</comment>
<organism evidence="1 2">
    <name type="scientific">Colletotrichum sidae</name>
    <dbReference type="NCBI Taxonomy" id="1347389"/>
    <lineage>
        <taxon>Eukaryota</taxon>
        <taxon>Fungi</taxon>
        <taxon>Dikarya</taxon>
        <taxon>Ascomycota</taxon>
        <taxon>Pezizomycotina</taxon>
        <taxon>Sordariomycetes</taxon>
        <taxon>Hypocreomycetidae</taxon>
        <taxon>Glomerellales</taxon>
        <taxon>Glomerellaceae</taxon>
        <taxon>Colletotrichum</taxon>
        <taxon>Colletotrichum orbiculare species complex</taxon>
    </lineage>
</organism>
<evidence type="ECO:0000313" key="2">
    <source>
        <dbReference type="Proteomes" id="UP000295604"/>
    </source>
</evidence>
<proteinExistence type="predicted"/>
<dbReference type="Proteomes" id="UP000295604">
    <property type="component" value="Unassembled WGS sequence"/>
</dbReference>
<name>A0A4R8TB70_9PEZI</name>
<gene>
    <name evidence="1" type="ORF">C8034_v002744</name>
</gene>
<sequence>MARTIYPRVVVEKAPSHDGKPCYTAWTLKEFNKDVQTPLEEYAPGRPVLSVQIYETSPLAENEEHVRAVAQNMEEITWWDRESTSRSHPTRIEVHGLSQPEGMSKEERVQRCIEHQRAEISARMASGANEFYIPVFYHCRGWEYMLLVVNEEKPTARKEVKKDCFLAVMFNLDPDAKQEDPDHPNHSITSYDTTEEMHYLWEELPSLTSGFSEDHSGIRSIHDDLEKRWQWTPRETDEDLEED</sequence>
<evidence type="ECO:0000313" key="1">
    <source>
        <dbReference type="EMBL" id="TEA14926.1"/>
    </source>
</evidence>
<protein>
    <submittedName>
        <fullName evidence="1">Uncharacterized protein</fullName>
    </submittedName>
</protein>
<reference evidence="1 2" key="1">
    <citation type="submission" date="2018-11" db="EMBL/GenBank/DDBJ databases">
        <title>Genome sequence and assembly of Colletotrichum sidae.</title>
        <authorList>
            <person name="Gan P."/>
            <person name="Shirasu K."/>
        </authorList>
    </citation>
    <scope>NUCLEOTIDE SEQUENCE [LARGE SCALE GENOMIC DNA]</scope>
    <source>
        <strain evidence="1 2">CBS 518.97</strain>
    </source>
</reference>
<dbReference type="AlphaFoldDB" id="A0A4R8TB70"/>